<dbReference type="AlphaFoldDB" id="D3BCX2"/>
<evidence type="ECO:0000256" key="6">
    <source>
        <dbReference type="PIRSR" id="PIRSR641708-2"/>
    </source>
</evidence>
<dbReference type="GO" id="GO:0031119">
    <property type="term" value="P:tRNA pseudouridine synthesis"/>
    <property type="evidence" value="ECO:0007669"/>
    <property type="project" value="InterPro"/>
</dbReference>
<dbReference type="GeneID" id="31361832"/>
<comment type="caution">
    <text evidence="9">The sequence shown here is derived from an EMBL/GenBank/DDBJ whole genome shotgun (WGS) entry which is preliminary data.</text>
</comment>
<evidence type="ECO:0000313" key="10">
    <source>
        <dbReference type="Proteomes" id="UP000001396"/>
    </source>
</evidence>
<dbReference type="SUPFAM" id="SSF55120">
    <property type="entry name" value="Pseudouridine synthase"/>
    <property type="match status" value="1"/>
</dbReference>
<evidence type="ECO:0000256" key="3">
    <source>
        <dbReference type="ARBA" id="ARBA00023235"/>
    </source>
</evidence>
<dbReference type="EMBL" id="ADBJ01000028">
    <property type="protein sequence ID" value="EFA80764.1"/>
    <property type="molecule type" value="Genomic_DNA"/>
</dbReference>
<dbReference type="InParanoid" id="D3BCX2"/>
<gene>
    <name evidence="9" type="ORF">PPL_06350</name>
</gene>
<dbReference type="Proteomes" id="UP000001396">
    <property type="component" value="Unassembled WGS sequence"/>
</dbReference>
<feature type="compositionally biased region" description="Basic and acidic residues" evidence="7">
    <location>
        <begin position="387"/>
        <end position="408"/>
    </location>
</feature>
<dbReference type="GO" id="GO:0005634">
    <property type="term" value="C:nucleus"/>
    <property type="evidence" value="ECO:0007669"/>
    <property type="project" value="TreeGrafter"/>
</dbReference>
<evidence type="ECO:0000256" key="1">
    <source>
        <dbReference type="ARBA" id="ARBA00009375"/>
    </source>
</evidence>
<comment type="similarity">
    <text evidence="1">Belongs to the tRNA pseudouridine synthase TruA family.</text>
</comment>
<dbReference type="STRING" id="670386.D3BCX2"/>
<accession>D3BCX2</accession>
<organism evidence="9 10">
    <name type="scientific">Heterostelium pallidum (strain ATCC 26659 / Pp 5 / PN500)</name>
    <name type="common">Cellular slime mold</name>
    <name type="synonym">Polysphondylium pallidum</name>
    <dbReference type="NCBI Taxonomy" id="670386"/>
    <lineage>
        <taxon>Eukaryota</taxon>
        <taxon>Amoebozoa</taxon>
        <taxon>Evosea</taxon>
        <taxon>Eumycetozoa</taxon>
        <taxon>Dictyostelia</taxon>
        <taxon>Acytosteliales</taxon>
        <taxon>Acytosteliaceae</taxon>
        <taxon>Heterostelium</taxon>
    </lineage>
</organism>
<dbReference type="CDD" id="cd02568">
    <property type="entry name" value="PseudoU_synth_PUS1_PUS2"/>
    <property type="match status" value="1"/>
</dbReference>
<dbReference type="InterPro" id="IPR020103">
    <property type="entry name" value="PsdUridine_synth_cat_dom_sf"/>
</dbReference>
<feature type="region of interest" description="Disordered" evidence="7">
    <location>
        <begin position="598"/>
        <end position="624"/>
    </location>
</feature>
<dbReference type="InterPro" id="IPR020095">
    <property type="entry name" value="PsdUridine_synth_TruA_C"/>
</dbReference>
<sequence length="624" mass="72155">MLTNNICKYTLSISNRFKIRNNIQIYNNFIGGNNNSSFNNNNNHININKNLRTMTTINNNSNTIKTIEEGSDVSNLISDNFFIADDDDSVAASGSGNNNSNESDGGFDIFRNRSNREEIEKLKKQERFHATPAGAPRAPQSKIRSEKDKTSHEMKMAHFAKIQQFFDENKHLVDIDRMATLKKSPMALLFAYVGTGYHGLEYQISGYNALENTLEQALFKAGLILPSNLGDLDRIRWSRSSRTDKGVHSLSTLLAGCLEIEDGSGYYPEKVAVLIEKINRGLPPNLRILALAPTSRSFDPRRQCTSRTYHYVLPKKYLGTKLTLEQINESILPLYIGSNSYHNFTSHRRTYKDLNEDKKKKRGAHRNKEEEEEEDDDADEEEEEEVVETKEENSNNKKSDVKDQTWKETPVDRDAEMLAYRVNSTNVRRINSFKVVETSFKTKNVDGGGGGDEEWVRFEVEGASFIQYQIRKMIGFVLAIGNGYCDRRMLELALKSPFSIRSPVAPPNPLYLFDFSLKERTSLLPLNLFNQEQVRPLKEQFCQNTLYPHLAEINETDHFFNKFMQELLPNHFYSPEKENVEQFEQLYSKYLRFIEEQAERKKQQQQRREQKEKERQQQSRSDNN</sequence>
<feature type="binding site" evidence="6">
    <location>
        <position position="309"/>
    </location>
    <ligand>
        <name>substrate</name>
    </ligand>
</feature>
<feature type="active site" description="Nucleophile" evidence="5">
    <location>
        <position position="244"/>
    </location>
</feature>
<evidence type="ECO:0000256" key="5">
    <source>
        <dbReference type="PIRSR" id="PIRSR641708-1"/>
    </source>
</evidence>
<dbReference type="FunFam" id="3.30.70.580:FF:000002">
    <property type="entry name" value="tRNA pseudouridine synthase"/>
    <property type="match status" value="1"/>
</dbReference>
<reference evidence="9 10" key="1">
    <citation type="journal article" date="2011" name="Genome Res.">
        <title>Phylogeny-wide analysis of social amoeba genomes highlights ancient origins for complex intercellular communication.</title>
        <authorList>
            <person name="Heidel A.J."/>
            <person name="Lawal H.M."/>
            <person name="Felder M."/>
            <person name="Schilde C."/>
            <person name="Helps N.R."/>
            <person name="Tunggal B."/>
            <person name="Rivero F."/>
            <person name="John U."/>
            <person name="Schleicher M."/>
            <person name="Eichinger L."/>
            <person name="Platzer M."/>
            <person name="Noegel A.A."/>
            <person name="Schaap P."/>
            <person name="Gloeckner G."/>
        </authorList>
    </citation>
    <scope>NUCLEOTIDE SEQUENCE [LARGE SCALE GENOMIC DNA]</scope>
    <source>
        <strain evidence="10">ATCC 26659 / Pp 5 / PN500</strain>
    </source>
</reference>
<dbReference type="RefSeq" id="XP_020432883.1">
    <property type="nucleotide sequence ID" value="XM_020577209.1"/>
</dbReference>
<feature type="domain" description="Pseudouridine synthase I TruA alpha/beta" evidence="8">
    <location>
        <begin position="424"/>
        <end position="514"/>
    </location>
</feature>
<dbReference type="InterPro" id="IPR020094">
    <property type="entry name" value="TruA/RsuA/RluB/E/F_N"/>
</dbReference>
<dbReference type="FunCoup" id="D3BCX2">
    <property type="interactions" value="49"/>
</dbReference>
<feature type="region of interest" description="Disordered" evidence="7">
    <location>
        <begin position="126"/>
        <end position="150"/>
    </location>
</feature>
<dbReference type="GO" id="GO:0003723">
    <property type="term" value="F:RNA binding"/>
    <property type="evidence" value="ECO:0007669"/>
    <property type="project" value="InterPro"/>
</dbReference>
<dbReference type="InterPro" id="IPR020097">
    <property type="entry name" value="PsdUridine_synth_TruA_a/b_dom"/>
</dbReference>
<evidence type="ECO:0000256" key="4">
    <source>
        <dbReference type="ARBA" id="ARBA00036943"/>
    </source>
</evidence>
<protein>
    <recommendedName>
        <fullName evidence="8">Pseudouridine synthase I TruA alpha/beta domain-containing protein</fullName>
    </recommendedName>
</protein>
<dbReference type="Gene3D" id="3.30.70.660">
    <property type="entry name" value="Pseudouridine synthase I, catalytic domain, C-terminal subdomain"/>
    <property type="match status" value="1"/>
</dbReference>
<keyword evidence="2" id="KW-0819">tRNA processing</keyword>
<evidence type="ECO:0000256" key="7">
    <source>
        <dbReference type="SAM" id="MobiDB-lite"/>
    </source>
</evidence>
<keyword evidence="3" id="KW-0413">Isomerase</keyword>
<dbReference type="GO" id="GO:0009982">
    <property type="term" value="F:pseudouridine synthase activity"/>
    <property type="evidence" value="ECO:0007669"/>
    <property type="project" value="InterPro"/>
</dbReference>
<dbReference type="Gene3D" id="3.30.70.580">
    <property type="entry name" value="Pseudouridine synthase I, catalytic domain, N-terminal subdomain"/>
    <property type="match status" value="1"/>
</dbReference>
<dbReference type="PANTHER" id="PTHR11142:SF27">
    <property type="entry name" value="PSEUDOURIDINE SYNTHASE I TRUA ALPHA_BETA DOMAIN-CONTAINING PROTEIN-RELATED"/>
    <property type="match status" value="1"/>
</dbReference>
<feature type="region of interest" description="Disordered" evidence="7">
    <location>
        <begin position="355"/>
        <end position="408"/>
    </location>
</feature>
<name>D3BCX2_HETP5</name>
<evidence type="ECO:0000259" key="8">
    <source>
        <dbReference type="Pfam" id="PF01416"/>
    </source>
</evidence>
<dbReference type="Pfam" id="PF01416">
    <property type="entry name" value="PseudoU_synth_1"/>
    <property type="match status" value="1"/>
</dbReference>
<proteinExistence type="inferred from homology"/>
<feature type="compositionally biased region" description="Acidic residues" evidence="7">
    <location>
        <begin position="370"/>
        <end position="386"/>
    </location>
</feature>
<comment type="catalytic activity">
    <reaction evidence="4">
        <text>a uridine in tRNA = a pseudouridine in tRNA</text>
        <dbReference type="Rhea" id="RHEA:54572"/>
        <dbReference type="Rhea" id="RHEA-COMP:13339"/>
        <dbReference type="Rhea" id="RHEA-COMP:13934"/>
        <dbReference type="ChEBI" id="CHEBI:65314"/>
        <dbReference type="ChEBI" id="CHEBI:65315"/>
    </reaction>
</comment>
<keyword evidence="10" id="KW-1185">Reference proteome</keyword>
<dbReference type="GO" id="GO:1990481">
    <property type="term" value="P:mRNA pseudouridine synthesis"/>
    <property type="evidence" value="ECO:0007669"/>
    <property type="project" value="TreeGrafter"/>
</dbReference>
<dbReference type="InterPro" id="IPR001406">
    <property type="entry name" value="PsdUridine_synth_TruA"/>
</dbReference>
<evidence type="ECO:0000313" key="9">
    <source>
        <dbReference type="EMBL" id="EFA80764.1"/>
    </source>
</evidence>
<dbReference type="OMA" id="YREHINQ"/>
<dbReference type="InterPro" id="IPR041708">
    <property type="entry name" value="PUS1/PUS2-like"/>
</dbReference>
<evidence type="ECO:0000256" key="2">
    <source>
        <dbReference type="ARBA" id="ARBA00022694"/>
    </source>
</evidence>
<dbReference type="PANTHER" id="PTHR11142">
    <property type="entry name" value="PSEUDOURIDYLATE SYNTHASE"/>
    <property type="match status" value="1"/>
</dbReference>